<dbReference type="CDD" id="cd07007">
    <property type="entry name" value="cupin_CapF-like_C"/>
    <property type="match status" value="1"/>
</dbReference>
<dbReference type="OrthoDB" id="9801056at2"/>
<dbReference type="InterPro" id="IPR011051">
    <property type="entry name" value="RmlC_Cupin_sf"/>
</dbReference>
<name>A0A5C5ZKZ3_9BACT</name>
<proteinExistence type="predicted"/>
<dbReference type="InterPro" id="IPR036291">
    <property type="entry name" value="NAD(P)-bd_dom_sf"/>
</dbReference>
<evidence type="ECO:0000259" key="1">
    <source>
        <dbReference type="Pfam" id="PF01370"/>
    </source>
</evidence>
<dbReference type="Pfam" id="PF14667">
    <property type="entry name" value="Polysacc_synt_C"/>
    <property type="match status" value="1"/>
</dbReference>
<evidence type="ECO:0000313" key="4">
    <source>
        <dbReference type="Proteomes" id="UP000315440"/>
    </source>
</evidence>
<reference evidence="3 4" key="1">
    <citation type="submission" date="2019-02" db="EMBL/GenBank/DDBJ databases">
        <title>Deep-cultivation of Planctomycetes and their phenomic and genomic characterization uncovers novel biology.</title>
        <authorList>
            <person name="Wiegand S."/>
            <person name="Jogler M."/>
            <person name="Boedeker C."/>
            <person name="Pinto D."/>
            <person name="Vollmers J."/>
            <person name="Rivas-Marin E."/>
            <person name="Kohn T."/>
            <person name="Peeters S.H."/>
            <person name="Heuer A."/>
            <person name="Rast P."/>
            <person name="Oberbeckmann S."/>
            <person name="Bunk B."/>
            <person name="Jeske O."/>
            <person name="Meyerdierks A."/>
            <person name="Storesund J.E."/>
            <person name="Kallscheuer N."/>
            <person name="Luecker S."/>
            <person name="Lage O.M."/>
            <person name="Pohl T."/>
            <person name="Merkel B.J."/>
            <person name="Hornburger P."/>
            <person name="Mueller R.-W."/>
            <person name="Bruemmer F."/>
            <person name="Labrenz M."/>
            <person name="Spormann A.M."/>
            <person name="Op Den Camp H."/>
            <person name="Overmann J."/>
            <person name="Amann R."/>
            <person name="Jetten M.S.M."/>
            <person name="Mascher T."/>
            <person name="Medema M.H."/>
            <person name="Devos D.P."/>
            <person name="Kaster A.-K."/>
            <person name="Ovreas L."/>
            <person name="Rohde M."/>
            <person name="Galperin M.Y."/>
            <person name="Jogler C."/>
        </authorList>
    </citation>
    <scope>NUCLEOTIDE SEQUENCE [LARGE SCALE GENOMIC DNA]</scope>
    <source>
        <strain evidence="3 4">Mal64</strain>
    </source>
</reference>
<dbReference type="RefSeq" id="WP_146400930.1">
    <property type="nucleotide sequence ID" value="NZ_SJPQ01000003.1"/>
</dbReference>
<dbReference type="InterPro" id="IPR050177">
    <property type="entry name" value="Lipid_A_modif_metabolic_enz"/>
</dbReference>
<sequence length="385" mass="43076">MSTLRIGVTGPQGFIARRLIDRLSHTEGFEALPLPREEWDDPAALIEFVQACDAVVHLAGVNRGKEHEIATVNRSLAERLTDACREANARPHVVYASTTQRDNDNPYGRSKRDAEKVLAAWANECDAPLTTLVIPNVYGAGCKPFYNSVVATFCHQLTHGETPQLIEDREVEFLWVEDLVAQLADIATERPDAPALSHATGGQRVRISELLVTLTEYRDAYFGGGVVPMLTSSLRANLYATFLWHVELTDHRHRPQVHADQRGDLCEVIKTAAGGQVFFSTTRPGVTRGDHYHTRKFEWFCVLRGEASIRLRPVGGDAIHEYRVSGSRPEFISIPVLHTHHIENTGSEELLTMFWSNELFDAADPDTYYEKVFLEQETKTTQAAA</sequence>
<dbReference type="Pfam" id="PF01370">
    <property type="entry name" value="Epimerase"/>
    <property type="match status" value="1"/>
</dbReference>
<dbReference type="SUPFAM" id="SSF51182">
    <property type="entry name" value="RmlC-like cupins"/>
    <property type="match status" value="1"/>
</dbReference>
<dbReference type="InterPro" id="IPR001509">
    <property type="entry name" value="Epimerase_deHydtase"/>
</dbReference>
<dbReference type="Gene3D" id="2.60.120.10">
    <property type="entry name" value="Jelly Rolls"/>
    <property type="match status" value="1"/>
</dbReference>
<gene>
    <name evidence="3" type="ORF">Mal64_26370</name>
</gene>
<dbReference type="EMBL" id="SJPQ01000003">
    <property type="protein sequence ID" value="TWT87103.1"/>
    <property type="molecule type" value="Genomic_DNA"/>
</dbReference>
<dbReference type="Proteomes" id="UP000315440">
    <property type="component" value="Unassembled WGS sequence"/>
</dbReference>
<protein>
    <submittedName>
        <fullName evidence="3">NAD dependent epimerase/dehydratase family protein</fullName>
    </submittedName>
</protein>
<accession>A0A5C5ZKZ3</accession>
<evidence type="ECO:0000259" key="2">
    <source>
        <dbReference type="Pfam" id="PF14667"/>
    </source>
</evidence>
<dbReference type="PANTHER" id="PTHR43245">
    <property type="entry name" value="BIFUNCTIONAL POLYMYXIN RESISTANCE PROTEIN ARNA"/>
    <property type="match status" value="1"/>
</dbReference>
<dbReference type="Gene3D" id="3.40.50.720">
    <property type="entry name" value="NAD(P)-binding Rossmann-like Domain"/>
    <property type="match status" value="1"/>
</dbReference>
<dbReference type="AlphaFoldDB" id="A0A5C5ZKZ3"/>
<dbReference type="PANTHER" id="PTHR43245:SF55">
    <property type="entry name" value="NAD(P)-BINDING DOMAIN-CONTAINING PROTEIN"/>
    <property type="match status" value="1"/>
</dbReference>
<comment type="caution">
    <text evidence="3">The sequence shown here is derived from an EMBL/GenBank/DDBJ whole genome shotgun (WGS) entry which is preliminary data.</text>
</comment>
<dbReference type="InterPro" id="IPR014710">
    <property type="entry name" value="RmlC-like_jellyroll"/>
</dbReference>
<keyword evidence="4" id="KW-1185">Reference proteome</keyword>
<feature type="domain" description="NAD-dependent epimerase/dehydratase" evidence="1">
    <location>
        <begin position="8"/>
        <end position="183"/>
    </location>
</feature>
<feature type="domain" description="Capsular polysaccharide assembling protein CapF C-terminal" evidence="2">
    <location>
        <begin position="258"/>
        <end position="368"/>
    </location>
</feature>
<dbReference type="InterPro" id="IPR029303">
    <property type="entry name" value="CapF_C"/>
</dbReference>
<evidence type="ECO:0000313" key="3">
    <source>
        <dbReference type="EMBL" id="TWT87103.1"/>
    </source>
</evidence>
<dbReference type="SUPFAM" id="SSF51735">
    <property type="entry name" value="NAD(P)-binding Rossmann-fold domains"/>
    <property type="match status" value="1"/>
</dbReference>
<organism evidence="3 4">
    <name type="scientific">Pseudobythopirellula maris</name>
    <dbReference type="NCBI Taxonomy" id="2527991"/>
    <lineage>
        <taxon>Bacteria</taxon>
        <taxon>Pseudomonadati</taxon>
        <taxon>Planctomycetota</taxon>
        <taxon>Planctomycetia</taxon>
        <taxon>Pirellulales</taxon>
        <taxon>Lacipirellulaceae</taxon>
        <taxon>Pseudobythopirellula</taxon>
    </lineage>
</organism>